<evidence type="ECO:0000256" key="2">
    <source>
        <dbReference type="SAM" id="Phobius"/>
    </source>
</evidence>
<evidence type="ECO:0000313" key="5">
    <source>
        <dbReference type="Proteomes" id="UP000469558"/>
    </source>
</evidence>
<dbReference type="PANTHER" id="PTHR28136">
    <property type="entry name" value="NUCLEUS EXPORT PROTEIN BRR6"/>
    <property type="match status" value="1"/>
</dbReference>
<accession>A0A8T9CIA5</accession>
<feature type="transmembrane region" description="Helical" evidence="2">
    <location>
        <begin position="324"/>
        <end position="346"/>
    </location>
</feature>
<dbReference type="EMBL" id="QGMK01000318">
    <property type="protein sequence ID" value="TVY82443.1"/>
    <property type="molecule type" value="Genomic_DNA"/>
</dbReference>
<keyword evidence="5" id="KW-1185">Reference proteome</keyword>
<keyword evidence="2" id="KW-0812">Transmembrane</keyword>
<dbReference type="GO" id="GO:0006998">
    <property type="term" value="P:nuclear envelope organization"/>
    <property type="evidence" value="ECO:0007669"/>
    <property type="project" value="InterPro"/>
</dbReference>
<feature type="region of interest" description="Disordered" evidence="1">
    <location>
        <begin position="363"/>
        <end position="425"/>
    </location>
</feature>
<evidence type="ECO:0000259" key="3">
    <source>
        <dbReference type="SMART" id="SM01042"/>
    </source>
</evidence>
<dbReference type="GO" id="GO:0031965">
    <property type="term" value="C:nuclear membrane"/>
    <property type="evidence" value="ECO:0007669"/>
    <property type="project" value="InterPro"/>
</dbReference>
<feature type="compositionally biased region" description="Basic and acidic residues" evidence="1">
    <location>
        <begin position="159"/>
        <end position="173"/>
    </location>
</feature>
<dbReference type="AlphaFoldDB" id="A0A8T9CIA5"/>
<feature type="compositionally biased region" description="Low complexity" evidence="1">
    <location>
        <begin position="403"/>
        <end position="425"/>
    </location>
</feature>
<evidence type="ECO:0000313" key="4">
    <source>
        <dbReference type="EMBL" id="TVY82443.1"/>
    </source>
</evidence>
<feature type="compositionally biased region" description="Polar residues" evidence="1">
    <location>
        <begin position="36"/>
        <end position="71"/>
    </location>
</feature>
<feature type="compositionally biased region" description="Polar residues" evidence="1">
    <location>
        <begin position="105"/>
        <end position="115"/>
    </location>
</feature>
<dbReference type="OrthoDB" id="5961at2759"/>
<proteinExistence type="predicted"/>
<reference evidence="4 5" key="1">
    <citation type="submission" date="2018-05" db="EMBL/GenBank/DDBJ databases">
        <title>Genome sequencing and assembly of the regulated plant pathogen Lachnellula willkommii and related sister species for the development of diagnostic species identification markers.</title>
        <authorList>
            <person name="Giroux E."/>
            <person name="Bilodeau G."/>
        </authorList>
    </citation>
    <scope>NUCLEOTIDE SEQUENCE [LARGE SCALE GENOMIC DNA]</scope>
    <source>
        <strain evidence="4 5">CBS 268.59</strain>
    </source>
</reference>
<comment type="caution">
    <text evidence="4">The sequence shown here is derived from an EMBL/GenBank/DDBJ whole genome shotgun (WGS) entry which is preliminary data.</text>
</comment>
<dbReference type="PANTHER" id="PTHR28136:SF1">
    <property type="entry name" value="NUCLEUS EXPORT PROTEIN BRL1"/>
    <property type="match status" value="1"/>
</dbReference>
<organism evidence="4 5">
    <name type="scientific">Lachnellula suecica</name>
    <dbReference type="NCBI Taxonomy" id="602035"/>
    <lineage>
        <taxon>Eukaryota</taxon>
        <taxon>Fungi</taxon>
        <taxon>Dikarya</taxon>
        <taxon>Ascomycota</taxon>
        <taxon>Pezizomycotina</taxon>
        <taxon>Leotiomycetes</taxon>
        <taxon>Helotiales</taxon>
        <taxon>Lachnaceae</taxon>
        <taxon>Lachnellula</taxon>
    </lineage>
</organism>
<keyword evidence="2" id="KW-0472">Membrane</keyword>
<evidence type="ECO:0000256" key="1">
    <source>
        <dbReference type="SAM" id="MobiDB-lite"/>
    </source>
</evidence>
<feature type="region of interest" description="Disordered" evidence="1">
    <location>
        <begin position="1"/>
        <end position="190"/>
    </location>
</feature>
<dbReference type="InterPro" id="IPR040202">
    <property type="entry name" value="Brl1/Brr6"/>
</dbReference>
<dbReference type="Pfam" id="PF10104">
    <property type="entry name" value="Brr6_like_C_C"/>
    <property type="match status" value="1"/>
</dbReference>
<feature type="transmembrane region" description="Helical" evidence="2">
    <location>
        <begin position="216"/>
        <end position="238"/>
    </location>
</feature>
<name>A0A8T9CIA5_9HELO</name>
<dbReference type="SMART" id="SM01042">
    <property type="entry name" value="Brr6_like_C_C"/>
    <property type="match status" value="1"/>
</dbReference>
<dbReference type="Proteomes" id="UP000469558">
    <property type="component" value="Unassembled WGS sequence"/>
</dbReference>
<feature type="domain" description="Brl1/Brr6" evidence="3">
    <location>
        <begin position="214"/>
        <end position="347"/>
    </location>
</feature>
<protein>
    <submittedName>
        <fullName evidence="4">Nucleus export protein brr6</fullName>
    </submittedName>
</protein>
<gene>
    <name evidence="4" type="primary">brr6</name>
    <name evidence="4" type="ORF">LSUE1_G005155</name>
</gene>
<dbReference type="GO" id="GO:0055088">
    <property type="term" value="P:lipid homeostasis"/>
    <property type="evidence" value="ECO:0007669"/>
    <property type="project" value="InterPro"/>
</dbReference>
<dbReference type="InterPro" id="IPR018767">
    <property type="entry name" value="Brl1/Brr6_dom"/>
</dbReference>
<sequence>MYSNTGNQRRTHESPMDWEWQTKGPTDPNTPFPQFKPQQGQNRYFESPKPSSFINAASTPATPFRNPSFTTPRKPFDTDLFSEASGAESSPADNADAEDTPDAARTSTTMTSFTGASERKPLFGRYGAGFLGNSPGRAEQRRGKYGNAIAQKVRKRRRTERDYSVVKSHRGDFDSDSDSGGSRPTSKGNDEIKPSWISNFLNGIESRPNLPNVLSFYLQLGSNVFLLGLTVFGIYTFWTAIKSDVDKAANEAEAVALSEMATCAHEYARNNCGPGMRLPALETVCNAWELCANRSPKNVGRAKVSAHTFAQIFNSFIEPISYKAMIFVVVVILVVIVSNNVAFSMFRSQKHHSDMPTAPPFYPPPTPQHFQWGAPPQTPQHSVGYDQWGGQPFQAIMPSQTPRSPSKGSRSPSKGNRSPSKGSIY</sequence>
<keyword evidence="2" id="KW-1133">Transmembrane helix</keyword>